<gene>
    <name evidence="2" type="ORF">LUCI_2182</name>
</gene>
<dbReference type="GO" id="GO:0007165">
    <property type="term" value="P:signal transduction"/>
    <property type="evidence" value="ECO:0007669"/>
    <property type="project" value="InterPro"/>
</dbReference>
<dbReference type="SUPFAM" id="SSF50341">
    <property type="entry name" value="CheW-like"/>
    <property type="match status" value="1"/>
</dbReference>
<dbReference type="InterPro" id="IPR039315">
    <property type="entry name" value="CheW"/>
</dbReference>
<dbReference type="EMBL" id="UPPP01000069">
    <property type="protein sequence ID" value="VBB06940.1"/>
    <property type="molecule type" value="Genomic_DNA"/>
</dbReference>
<dbReference type="Proteomes" id="UP000277811">
    <property type="component" value="Unassembled WGS sequence"/>
</dbReference>
<dbReference type="SMART" id="SM00260">
    <property type="entry name" value="CheW"/>
    <property type="match status" value="1"/>
</dbReference>
<dbReference type="GO" id="GO:0006935">
    <property type="term" value="P:chemotaxis"/>
    <property type="evidence" value="ECO:0007669"/>
    <property type="project" value="InterPro"/>
</dbReference>
<name>A0A498R7P2_9FIRM</name>
<dbReference type="Gene3D" id="2.30.30.40">
    <property type="entry name" value="SH3 Domains"/>
    <property type="match status" value="1"/>
</dbReference>
<evidence type="ECO:0000313" key="2">
    <source>
        <dbReference type="EMBL" id="VBB06940.1"/>
    </source>
</evidence>
<protein>
    <recommendedName>
        <fullName evidence="1">CheW-like domain-containing protein</fullName>
    </recommendedName>
</protein>
<sequence length="156" mass="17129">MAQESLKLVVFTMETDNMVYEYGIPIEQVYEIIRPGKTMKLPGMPSFMEGVTNLRGSIIPVIDLKKRFALGVTAPKDTTRIVVVEINHQKCGIIVDDVLEILLIPTADMEKTPAIAGGISPNYIIGLGKVDDRLVIALSMDNILTEKEETVLASVV</sequence>
<dbReference type="GO" id="GO:0005829">
    <property type="term" value="C:cytosol"/>
    <property type="evidence" value="ECO:0007669"/>
    <property type="project" value="TreeGrafter"/>
</dbReference>
<accession>A0A498R7P2</accession>
<dbReference type="RefSeq" id="WP_122627886.1">
    <property type="nucleotide sequence ID" value="NZ_UPPP01000069.1"/>
</dbReference>
<dbReference type="InterPro" id="IPR002545">
    <property type="entry name" value="CheW-lke_dom"/>
</dbReference>
<dbReference type="PANTHER" id="PTHR22617:SF23">
    <property type="entry name" value="CHEMOTAXIS PROTEIN CHEW"/>
    <property type="match status" value="1"/>
</dbReference>
<proteinExistence type="predicted"/>
<dbReference type="OrthoDB" id="9794382at2"/>
<organism evidence="2 3">
    <name type="scientific">Lucifera butyrica</name>
    <dbReference type="NCBI Taxonomy" id="1351585"/>
    <lineage>
        <taxon>Bacteria</taxon>
        <taxon>Bacillati</taxon>
        <taxon>Bacillota</taxon>
        <taxon>Negativicutes</taxon>
        <taxon>Veillonellales</taxon>
        <taxon>Veillonellaceae</taxon>
        <taxon>Lucifera</taxon>
    </lineage>
</organism>
<dbReference type="Gene3D" id="2.40.50.180">
    <property type="entry name" value="CheA-289, Domain 4"/>
    <property type="match status" value="1"/>
</dbReference>
<dbReference type="Pfam" id="PF01584">
    <property type="entry name" value="CheW"/>
    <property type="match status" value="1"/>
</dbReference>
<dbReference type="PANTHER" id="PTHR22617">
    <property type="entry name" value="CHEMOTAXIS SENSOR HISTIDINE KINASE-RELATED"/>
    <property type="match status" value="1"/>
</dbReference>
<reference evidence="2 3" key="1">
    <citation type="submission" date="2018-06" db="EMBL/GenBank/DDBJ databases">
        <authorList>
            <person name="Strepis N."/>
        </authorList>
    </citation>
    <scope>NUCLEOTIDE SEQUENCE [LARGE SCALE GENOMIC DNA]</scope>
    <source>
        <strain evidence="2">LUCI</strain>
    </source>
</reference>
<feature type="domain" description="CheW-like" evidence="1">
    <location>
        <begin position="5"/>
        <end position="149"/>
    </location>
</feature>
<dbReference type="AlphaFoldDB" id="A0A498R7P2"/>
<dbReference type="InterPro" id="IPR036061">
    <property type="entry name" value="CheW-like_dom_sf"/>
</dbReference>
<evidence type="ECO:0000259" key="1">
    <source>
        <dbReference type="PROSITE" id="PS50851"/>
    </source>
</evidence>
<dbReference type="PROSITE" id="PS50851">
    <property type="entry name" value="CHEW"/>
    <property type="match status" value="1"/>
</dbReference>
<keyword evidence="3" id="KW-1185">Reference proteome</keyword>
<evidence type="ECO:0000313" key="3">
    <source>
        <dbReference type="Proteomes" id="UP000277811"/>
    </source>
</evidence>